<dbReference type="Pfam" id="PF00359">
    <property type="entry name" value="PTS_EIIA_2"/>
    <property type="match status" value="1"/>
</dbReference>
<dbReference type="InterPro" id="IPR051541">
    <property type="entry name" value="PTS_SugarTrans_NitroReg"/>
</dbReference>
<dbReference type="InterPro" id="IPR002178">
    <property type="entry name" value="PTS_EIIA_type-2_dom"/>
</dbReference>
<evidence type="ECO:0000313" key="3">
    <source>
        <dbReference type="Proteomes" id="UP000004622"/>
    </source>
</evidence>
<dbReference type="PROSITE" id="PS51094">
    <property type="entry name" value="PTS_EIIA_TYPE_2"/>
    <property type="match status" value="1"/>
</dbReference>
<organism evidence="2 3">
    <name type="scientific">Nitratireductor aquibiodomus RA22</name>
    <dbReference type="NCBI Taxonomy" id="1189611"/>
    <lineage>
        <taxon>Bacteria</taxon>
        <taxon>Pseudomonadati</taxon>
        <taxon>Pseudomonadota</taxon>
        <taxon>Alphaproteobacteria</taxon>
        <taxon>Hyphomicrobiales</taxon>
        <taxon>Phyllobacteriaceae</taxon>
        <taxon>Nitratireductor</taxon>
    </lineage>
</organism>
<feature type="domain" description="PTS EIIA type-2" evidence="1">
    <location>
        <begin position="6"/>
        <end position="149"/>
    </location>
</feature>
<reference evidence="2 3" key="1">
    <citation type="journal article" date="2012" name="J. Bacteriol.">
        <title>Genome Sequence of Nitratireductor aquibiodomus Strain RA22.</title>
        <authorList>
            <person name="Singh A."/>
            <person name="Jangir P.K."/>
            <person name="Kumari C."/>
            <person name="Sharma R."/>
        </authorList>
    </citation>
    <scope>NUCLEOTIDE SEQUENCE [LARGE SCALE GENOMIC DNA]</scope>
    <source>
        <strain evidence="2 3">RA22</strain>
    </source>
</reference>
<dbReference type="InterPro" id="IPR016152">
    <property type="entry name" value="PTrfase/Anion_transptr"/>
</dbReference>
<dbReference type="Gene3D" id="3.40.930.10">
    <property type="entry name" value="Mannitol-specific EII, Chain A"/>
    <property type="match status" value="1"/>
</dbReference>
<dbReference type="PANTHER" id="PTHR47738">
    <property type="entry name" value="PTS SYSTEM FRUCTOSE-LIKE EIIA COMPONENT-RELATED"/>
    <property type="match status" value="1"/>
</dbReference>
<comment type="caution">
    <text evidence="2">The sequence shown here is derived from an EMBL/GenBank/DDBJ whole genome shotgun (WGS) entry which is preliminary data.</text>
</comment>
<dbReference type="EMBL" id="AJXZ01000049">
    <property type="protein sequence ID" value="EIM72694.1"/>
    <property type="molecule type" value="Genomic_DNA"/>
</dbReference>
<protein>
    <submittedName>
        <fullName evidence="2">PTS transporter subunit IIA-like nitrogen-regulatory protein PtsN</fullName>
    </submittedName>
</protein>
<evidence type="ECO:0000313" key="2">
    <source>
        <dbReference type="EMBL" id="EIM72694.1"/>
    </source>
</evidence>
<accession>I5BSZ2</accession>
<proteinExistence type="predicted"/>
<dbReference type="PANTHER" id="PTHR47738:SF1">
    <property type="entry name" value="NITROGEN REGULATORY PROTEIN"/>
    <property type="match status" value="1"/>
</dbReference>
<dbReference type="SUPFAM" id="SSF55804">
    <property type="entry name" value="Phoshotransferase/anion transport protein"/>
    <property type="match status" value="1"/>
</dbReference>
<dbReference type="RefSeq" id="WP_007010001.1">
    <property type="nucleotide sequence ID" value="NZ_AJXZ01000049.1"/>
</dbReference>
<sequence>MIPVRVSFAVDLAFDKTSITRKAALWALAAQVATFRPGLSKIDIASALYARERLGTTAIGGGVALPHTVLSGLEESMIVVRRLERPVEFEAADGLAVDTLVALMGGRHDIKWLRTALLRLNRLGKDTSLAQRLREATTRSEAVAAIKHSDLIRKTPKQAVLTRQRQVWCARRKARCLGSLHCNRDAESPLRHSQHLVPT</sequence>
<dbReference type="OrthoDB" id="95460at2"/>
<dbReference type="Proteomes" id="UP000004622">
    <property type="component" value="Unassembled WGS sequence"/>
</dbReference>
<dbReference type="AlphaFoldDB" id="I5BSZ2"/>
<name>I5BSZ2_9HYPH</name>
<dbReference type="GO" id="GO:0030295">
    <property type="term" value="F:protein kinase activator activity"/>
    <property type="evidence" value="ECO:0007669"/>
    <property type="project" value="TreeGrafter"/>
</dbReference>
<gene>
    <name evidence="2" type="ORF">A33O_18659</name>
</gene>
<evidence type="ECO:0000259" key="1">
    <source>
        <dbReference type="PROSITE" id="PS51094"/>
    </source>
</evidence>